<keyword evidence="5 6" id="KW-0233">DNA recombination</keyword>
<keyword evidence="8" id="KW-1185">Reference proteome</keyword>
<evidence type="ECO:0000313" key="8">
    <source>
        <dbReference type="Proteomes" id="UP001449582"/>
    </source>
</evidence>
<evidence type="ECO:0000313" key="7">
    <source>
        <dbReference type="EMBL" id="GAA5414387.1"/>
    </source>
</evidence>
<evidence type="ECO:0000256" key="5">
    <source>
        <dbReference type="ARBA" id="ARBA00023172"/>
    </source>
</evidence>
<sequence length="209" mass="24260">MNTFLTSLKDRGLSNPSVIICDDFSGINNIIHTVYEDAKIQKCVIHKVRNAMTSVLAKYRKIFLKQLRKICCSDTIAEADFAFNSLKEMFGKQLPSAAMTIERSLEEILLLTIPIEFRRFIYINNISKNFNSALRKYVKKKAHSRTNELSMRLLMWRVYASQGNETIANCINIFPLIFYNSINKNEKKPKTGFAVLQTFWTTINNFNFY</sequence>
<evidence type="ECO:0000256" key="6">
    <source>
        <dbReference type="RuleBase" id="RU365089"/>
    </source>
</evidence>
<dbReference type="PANTHER" id="PTHR33217">
    <property type="entry name" value="TRANSPOSASE FOR INSERTION SEQUENCE ELEMENT IS1081"/>
    <property type="match status" value="1"/>
</dbReference>
<dbReference type="Proteomes" id="UP001449582">
    <property type="component" value="Unassembled WGS sequence"/>
</dbReference>
<evidence type="ECO:0000256" key="1">
    <source>
        <dbReference type="ARBA" id="ARBA00002190"/>
    </source>
</evidence>
<comment type="similarity">
    <text evidence="2 6">Belongs to the transposase mutator family.</text>
</comment>
<accession>A0ABP9U895</accession>
<organism evidence="7 8">
    <name type="scientific">Ureaplasma ceti</name>
    <dbReference type="NCBI Taxonomy" id="3119530"/>
    <lineage>
        <taxon>Bacteria</taxon>
        <taxon>Bacillati</taxon>
        <taxon>Mycoplasmatota</taxon>
        <taxon>Mycoplasmoidales</taxon>
        <taxon>Mycoplasmoidaceae</taxon>
        <taxon>Ureaplasma</taxon>
    </lineage>
</organism>
<gene>
    <name evidence="7" type="ORF">UREOM_0980</name>
</gene>
<keyword evidence="3 6" id="KW-0815">Transposition</keyword>
<dbReference type="Pfam" id="PF00872">
    <property type="entry name" value="Transposase_mut"/>
    <property type="match status" value="1"/>
</dbReference>
<keyword evidence="6" id="KW-0814">Transposable element</keyword>
<dbReference type="PANTHER" id="PTHR33217:SF7">
    <property type="entry name" value="TRANSPOSASE FOR INSERTION SEQUENCE ELEMENT IS1081"/>
    <property type="match status" value="1"/>
</dbReference>
<proteinExistence type="inferred from homology"/>
<keyword evidence="4 6" id="KW-0238">DNA-binding</keyword>
<reference evidence="7" key="1">
    <citation type="submission" date="2024-02" db="EMBL/GenBank/DDBJ databases">
        <title>Draft genome sequence of new strains in genus Ureaplasma.</title>
        <authorList>
            <person name="Nakajima Y."/>
            <person name="Segawa T."/>
        </authorList>
    </citation>
    <scope>NUCLEOTIDE SEQUENCE [LARGE SCALE GENOMIC DNA]</scope>
    <source>
        <strain evidence="7">OM1</strain>
    </source>
</reference>
<evidence type="ECO:0000256" key="4">
    <source>
        <dbReference type="ARBA" id="ARBA00023125"/>
    </source>
</evidence>
<name>A0ABP9U895_9BACT</name>
<comment type="function">
    <text evidence="1 6">Required for the transposition of the insertion element.</text>
</comment>
<dbReference type="InterPro" id="IPR001207">
    <property type="entry name" value="Transposase_mutator"/>
</dbReference>
<dbReference type="RefSeq" id="WP_353289552.1">
    <property type="nucleotide sequence ID" value="NZ_BAABQM010000001.1"/>
</dbReference>
<comment type="caution">
    <text evidence="7">The sequence shown here is derived from an EMBL/GenBank/DDBJ whole genome shotgun (WGS) entry which is preliminary data.</text>
</comment>
<protein>
    <recommendedName>
        <fullName evidence="6">Mutator family transposase</fullName>
    </recommendedName>
</protein>
<dbReference type="EMBL" id="BAABQM010000001">
    <property type="protein sequence ID" value="GAA5414387.1"/>
    <property type="molecule type" value="Genomic_DNA"/>
</dbReference>
<evidence type="ECO:0000256" key="3">
    <source>
        <dbReference type="ARBA" id="ARBA00022578"/>
    </source>
</evidence>
<evidence type="ECO:0000256" key="2">
    <source>
        <dbReference type="ARBA" id="ARBA00010961"/>
    </source>
</evidence>